<dbReference type="Proteomes" id="UP000186955">
    <property type="component" value="Unassembled WGS sequence"/>
</dbReference>
<evidence type="ECO:0000313" key="2">
    <source>
        <dbReference type="Proteomes" id="UP000186955"/>
    </source>
</evidence>
<reference evidence="1 2" key="1">
    <citation type="submission" date="2016-10" db="EMBL/GenBank/DDBJ databases">
        <title>Genome sequence of the ascomycete fungus Penicillium subrubescens.</title>
        <authorList>
            <person name="De Vries R.P."/>
            <person name="Peng M."/>
            <person name="Dilokpimol A."/>
            <person name="Hilden K."/>
            <person name="Makela M.R."/>
            <person name="Grigoriev I."/>
            <person name="Riley R."/>
            <person name="Granchi Z."/>
        </authorList>
    </citation>
    <scope>NUCLEOTIDE SEQUENCE [LARGE SCALE GENOMIC DNA]</scope>
    <source>
        <strain evidence="1 2">CBS 132785</strain>
    </source>
</reference>
<gene>
    <name evidence="1" type="ORF">PENSUB_2595</name>
</gene>
<dbReference type="AlphaFoldDB" id="A0A1Q5UHE8"/>
<comment type="caution">
    <text evidence="1">The sequence shown here is derived from an EMBL/GenBank/DDBJ whole genome shotgun (WGS) entry which is preliminary data.</text>
</comment>
<dbReference type="EMBL" id="MNBE01000269">
    <property type="protein sequence ID" value="OKP11869.1"/>
    <property type="molecule type" value="Genomic_DNA"/>
</dbReference>
<keyword evidence="2" id="KW-1185">Reference proteome</keyword>
<proteinExistence type="predicted"/>
<sequence>PWVPKYHTVALGSDDIRKHAALLLAVDVEVEMGNVGDSVLIRHHPVKDSWLYLNAREVERLD</sequence>
<protein>
    <submittedName>
        <fullName evidence="1">Uncharacterized protein</fullName>
    </submittedName>
</protein>
<accession>A0A1Q5UHE8</accession>
<organism evidence="1 2">
    <name type="scientific">Penicillium subrubescens</name>
    <dbReference type="NCBI Taxonomy" id="1316194"/>
    <lineage>
        <taxon>Eukaryota</taxon>
        <taxon>Fungi</taxon>
        <taxon>Dikarya</taxon>
        <taxon>Ascomycota</taxon>
        <taxon>Pezizomycotina</taxon>
        <taxon>Eurotiomycetes</taxon>
        <taxon>Eurotiomycetidae</taxon>
        <taxon>Eurotiales</taxon>
        <taxon>Aspergillaceae</taxon>
        <taxon>Penicillium</taxon>
    </lineage>
</organism>
<evidence type="ECO:0000313" key="1">
    <source>
        <dbReference type="EMBL" id="OKP11869.1"/>
    </source>
</evidence>
<name>A0A1Q5UHE8_9EURO</name>
<feature type="non-terminal residue" evidence="1">
    <location>
        <position position="1"/>
    </location>
</feature>